<dbReference type="InterPro" id="IPR001173">
    <property type="entry name" value="Glyco_trans_2-like"/>
</dbReference>
<reference evidence="2 3" key="1">
    <citation type="journal article" date="2016" name="Nat. Commun.">
        <title>Thousands of microbial genomes shed light on interconnected biogeochemical processes in an aquifer system.</title>
        <authorList>
            <person name="Anantharaman K."/>
            <person name="Brown C.T."/>
            <person name="Hug L.A."/>
            <person name="Sharon I."/>
            <person name="Castelle C.J."/>
            <person name="Probst A.J."/>
            <person name="Thomas B.C."/>
            <person name="Singh A."/>
            <person name="Wilkins M.J."/>
            <person name="Karaoz U."/>
            <person name="Brodie E.L."/>
            <person name="Williams K.H."/>
            <person name="Hubbard S.S."/>
            <person name="Banfield J.F."/>
        </authorList>
    </citation>
    <scope>NUCLEOTIDE SEQUENCE [LARGE SCALE GENOMIC DNA]</scope>
</reference>
<gene>
    <name evidence="2" type="ORF">A2164_00255</name>
</gene>
<dbReference type="Gene3D" id="3.90.550.10">
    <property type="entry name" value="Spore Coat Polysaccharide Biosynthesis Protein SpsA, Chain A"/>
    <property type="match status" value="1"/>
</dbReference>
<dbReference type="EMBL" id="MFAT01000054">
    <property type="protein sequence ID" value="OGD85844.1"/>
    <property type="molecule type" value="Genomic_DNA"/>
</dbReference>
<dbReference type="CDD" id="cd00761">
    <property type="entry name" value="Glyco_tranf_GTA_type"/>
    <property type="match status" value="1"/>
</dbReference>
<organism evidence="2 3">
    <name type="scientific">Candidatus Curtissbacteria bacterium RBG_13_35_7</name>
    <dbReference type="NCBI Taxonomy" id="1797705"/>
    <lineage>
        <taxon>Bacteria</taxon>
        <taxon>Candidatus Curtissiibacteriota</taxon>
    </lineage>
</organism>
<dbReference type="SUPFAM" id="SSF53448">
    <property type="entry name" value="Nucleotide-diphospho-sugar transferases"/>
    <property type="match status" value="1"/>
</dbReference>
<comment type="caution">
    <text evidence="2">The sequence shown here is derived from an EMBL/GenBank/DDBJ whole genome shotgun (WGS) entry which is preliminary data.</text>
</comment>
<name>A0A1F5G209_9BACT</name>
<evidence type="ECO:0000313" key="2">
    <source>
        <dbReference type="EMBL" id="OGD85844.1"/>
    </source>
</evidence>
<dbReference type="PANTHER" id="PTHR43630:SF2">
    <property type="entry name" value="GLYCOSYLTRANSFERASE"/>
    <property type="match status" value="1"/>
</dbReference>
<sequence length="268" mass="30934">MEPLVSIIIPTYNEQQNIGQCLQSILAQNYKNIELIIVDNFSKDKTLAIAKKYTRLCFQKGDERSAQRNFGAKKAKGKYLLFLDADMKLTKNAIKEAVSKIKKGKFIVAFPEVSIGQNFWEKSIALERNLYQNEQILAAARLYPKSLFHKLNGFDEKLIAGEDWDLTIRAKTFGATLIITQQKIIHKENIKNLKNLLTKKGNYSKNIAHYAKKHPKIFAKQSSLVTRLNIYIKNWRTLIANPLYTIGFILIKSYIWYDWLIKNSNAKT</sequence>
<protein>
    <recommendedName>
        <fullName evidence="1">Glycosyltransferase 2-like domain-containing protein</fullName>
    </recommendedName>
</protein>
<dbReference type="Proteomes" id="UP000176317">
    <property type="component" value="Unassembled WGS sequence"/>
</dbReference>
<evidence type="ECO:0000313" key="3">
    <source>
        <dbReference type="Proteomes" id="UP000176317"/>
    </source>
</evidence>
<dbReference type="PANTHER" id="PTHR43630">
    <property type="entry name" value="POLY-BETA-1,6-N-ACETYL-D-GLUCOSAMINE SYNTHASE"/>
    <property type="match status" value="1"/>
</dbReference>
<dbReference type="AlphaFoldDB" id="A0A1F5G209"/>
<dbReference type="Pfam" id="PF00535">
    <property type="entry name" value="Glycos_transf_2"/>
    <property type="match status" value="1"/>
</dbReference>
<feature type="domain" description="Glycosyltransferase 2-like" evidence="1">
    <location>
        <begin position="6"/>
        <end position="126"/>
    </location>
</feature>
<evidence type="ECO:0000259" key="1">
    <source>
        <dbReference type="Pfam" id="PF00535"/>
    </source>
</evidence>
<proteinExistence type="predicted"/>
<accession>A0A1F5G209</accession>
<dbReference type="InterPro" id="IPR029044">
    <property type="entry name" value="Nucleotide-diphossugar_trans"/>
</dbReference>